<dbReference type="EMBL" id="AZST01000745">
    <property type="protein sequence ID" value="KEP47426.1"/>
    <property type="molecule type" value="Genomic_DNA"/>
</dbReference>
<organism evidence="3 4">
    <name type="scientific">Rhizoctonia solani 123E</name>
    <dbReference type="NCBI Taxonomy" id="1423351"/>
    <lineage>
        <taxon>Eukaryota</taxon>
        <taxon>Fungi</taxon>
        <taxon>Dikarya</taxon>
        <taxon>Basidiomycota</taxon>
        <taxon>Agaricomycotina</taxon>
        <taxon>Agaricomycetes</taxon>
        <taxon>Cantharellales</taxon>
        <taxon>Ceratobasidiaceae</taxon>
        <taxon>Rhizoctonia</taxon>
    </lineage>
</organism>
<feature type="compositionally biased region" description="Basic and acidic residues" evidence="1">
    <location>
        <begin position="1"/>
        <end position="13"/>
    </location>
</feature>
<proteinExistence type="predicted"/>
<keyword evidence="4" id="KW-1185">Reference proteome</keyword>
<feature type="transmembrane region" description="Helical" evidence="2">
    <location>
        <begin position="457"/>
        <end position="475"/>
    </location>
</feature>
<dbReference type="HOGENOM" id="CLU_041326_0_0_1"/>
<evidence type="ECO:0000256" key="2">
    <source>
        <dbReference type="SAM" id="Phobius"/>
    </source>
</evidence>
<gene>
    <name evidence="3" type="ORF">V565_156180</name>
</gene>
<feature type="transmembrane region" description="Helical" evidence="2">
    <location>
        <begin position="432"/>
        <end position="451"/>
    </location>
</feature>
<name>A0A074RK06_9AGAM</name>
<dbReference type="OrthoDB" id="3180748at2759"/>
<keyword evidence="2 3" id="KW-0812">Transmembrane</keyword>
<dbReference type="Proteomes" id="UP000027456">
    <property type="component" value="Unassembled WGS sequence"/>
</dbReference>
<feature type="region of interest" description="Disordered" evidence="1">
    <location>
        <begin position="1"/>
        <end position="30"/>
    </location>
</feature>
<protein>
    <submittedName>
        <fullName evidence="3">Putative transmembrane protein</fullName>
    </submittedName>
</protein>
<evidence type="ECO:0000313" key="4">
    <source>
        <dbReference type="Proteomes" id="UP000027456"/>
    </source>
</evidence>
<evidence type="ECO:0000313" key="3">
    <source>
        <dbReference type="EMBL" id="KEP47426.1"/>
    </source>
</evidence>
<feature type="transmembrane region" description="Helical" evidence="2">
    <location>
        <begin position="329"/>
        <end position="352"/>
    </location>
</feature>
<keyword evidence="2" id="KW-0472">Membrane</keyword>
<dbReference type="AlphaFoldDB" id="A0A074RK06"/>
<reference evidence="3 4" key="1">
    <citation type="submission" date="2013-12" db="EMBL/GenBank/DDBJ databases">
        <authorList>
            <person name="Cubeta M."/>
            <person name="Pakala S."/>
            <person name="Fedorova N."/>
            <person name="Thomas E."/>
            <person name="Dean R."/>
            <person name="Jabaji S."/>
            <person name="Neate S."/>
            <person name="Toda T."/>
            <person name="Tavantzis S."/>
            <person name="Vilgalys R."/>
            <person name="Bharathan N."/>
            <person name="Pakala S."/>
            <person name="Losada L.S."/>
            <person name="Zafar N."/>
            <person name="Nierman W."/>
        </authorList>
    </citation>
    <scope>NUCLEOTIDE SEQUENCE [LARGE SCALE GENOMIC DNA]</scope>
    <source>
        <strain evidence="3 4">123E</strain>
    </source>
</reference>
<comment type="caution">
    <text evidence="3">The sequence shown here is derived from an EMBL/GenBank/DDBJ whole genome shotgun (WGS) entry which is preliminary data.</text>
</comment>
<sequence length="506" mass="56006">MSDAPKAHKECLPDTHQFTRAGPTHSRPPVIIVPLPTHSVSNSDAIRTRTPTRTSTLFEDVELGIYLRPESAKLGSNPPTPSSNVFSRRGSNGSVSFKVSGEPEGFFFSNSTWRTDIITFCSHTRLNPALENACITQIQARKSRRLPFLHEYLLVYFTTGSGQSFVVRIDRLGKVGLSSIGEGNRSTGVASNTAIQEIGVYHIQGSQSGIDSDDTPWLARDGTWGSKSVATLVTRHPQMHVSHHLQTAADNSSRHPTLGDVSRLLEGVLLEMPTYHLTTANCYLMTRSSLLLLQTCYPHSFECYLGESLGEAVTPSCLAEPVWTGLIRWYLPFAMIFLLVYIILLVTTYYIISGHFAFSREVRAVYGVRLALHYGFDLPLPLGLLHTYMNSLEVSANTIVVNLSAQFLRVRDGSPDLVVQTPPFEVMFDSSWSALAAWWMVGCLIGLIVFVVAAVEYGGFAVFILMLILCVWFNLKFGDSEVGIALSDDQEEVLDLPFQLPTHNEI</sequence>
<evidence type="ECO:0000256" key="1">
    <source>
        <dbReference type="SAM" id="MobiDB-lite"/>
    </source>
</evidence>
<accession>A0A074RK06</accession>
<keyword evidence="2" id="KW-1133">Transmembrane helix</keyword>